<evidence type="ECO:0000259" key="9">
    <source>
        <dbReference type="PROSITE" id="PS50109"/>
    </source>
</evidence>
<evidence type="ECO:0000256" key="7">
    <source>
        <dbReference type="SAM" id="Coils"/>
    </source>
</evidence>
<sequence length="633" mass="69222">MKLERRLIRLSVGVLLLGVVLHLALLLAYEQSTYRDRILQDLRGRAEILALNSAAAISFDDARAADENLQTLRTNPSVTLACLYGDRGRIVATYRVGSRSPCPPLEGVVQIPGAIRHVEPIRVQSQTIGHLLLQERLPSLAERLPRYGLMLSSSIAVEALLVLVMVLTLRARVIQPVNELAALAAHVTEARDYAQRIRVHGNDEISELGTAVNRMLAAIEERAVALRESAQLLQALIDHAPATITMKGDDGRYLLVNEQFARQVGQPAERILGQRDDTLFPPQLARLREELDHATVLAGSAQRHEEEFGDRTWLTERFALRNTAGEIYAVSAISTDITDQRETQASLADALARLTELNESLESRVAQRTTELKQAMEQLVQSEKLAALGSLVAGIAHELNTPIGMVVTASSSMADLARSFSAQVADNRVSRSGFQRFLDDLAIGMSLIENNSLRAGSLINDFKQVAVDQTSMRRRSFQLDELIDNTLHALGPLFKHSQHRIESRVEANIECDSFPGAIEQILTNLIQNALIHGLANHPGGLIELEARRDGDAVVLELSDNGCGIASQHLAQIFNPFFTTRLGEGGSGLGLYIVHNLAGGILGGKIEAFSTEGTGARFRLSFPLVAPRRVKAPN</sequence>
<keyword evidence="8" id="KW-0472">Membrane</keyword>
<evidence type="ECO:0000256" key="1">
    <source>
        <dbReference type="ARBA" id="ARBA00000085"/>
    </source>
</evidence>
<dbReference type="Pfam" id="PF08448">
    <property type="entry name" value="PAS_4"/>
    <property type="match status" value="1"/>
</dbReference>
<dbReference type="Proteomes" id="UP000663570">
    <property type="component" value="Chromosome"/>
</dbReference>
<evidence type="ECO:0000256" key="4">
    <source>
        <dbReference type="ARBA" id="ARBA00022553"/>
    </source>
</evidence>
<dbReference type="SUPFAM" id="SSF158472">
    <property type="entry name" value="HAMP domain-like"/>
    <property type="match status" value="1"/>
</dbReference>
<keyword evidence="4" id="KW-0597">Phosphoprotein</keyword>
<feature type="domain" description="Histidine kinase" evidence="9">
    <location>
        <begin position="394"/>
        <end position="625"/>
    </location>
</feature>
<evidence type="ECO:0000256" key="6">
    <source>
        <dbReference type="ARBA" id="ARBA00022777"/>
    </source>
</evidence>
<dbReference type="Pfam" id="PF00672">
    <property type="entry name" value="HAMP"/>
    <property type="match status" value="1"/>
</dbReference>
<dbReference type="PRINTS" id="PR00344">
    <property type="entry name" value="BCTRLSENSOR"/>
</dbReference>
<protein>
    <recommendedName>
        <fullName evidence="3">histidine kinase</fullName>
        <ecNumber evidence="3">2.7.13.3</ecNumber>
    </recommendedName>
</protein>
<dbReference type="CDD" id="cd00130">
    <property type="entry name" value="PAS"/>
    <property type="match status" value="1"/>
</dbReference>
<organism evidence="12 13">
    <name type="scientific">Niveibacterium microcysteis</name>
    <dbReference type="NCBI Taxonomy" id="2811415"/>
    <lineage>
        <taxon>Bacteria</taxon>
        <taxon>Pseudomonadati</taxon>
        <taxon>Pseudomonadota</taxon>
        <taxon>Betaproteobacteria</taxon>
        <taxon>Rhodocyclales</taxon>
        <taxon>Rhodocyclaceae</taxon>
        <taxon>Niveibacterium</taxon>
    </lineage>
</organism>
<dbReference type="PROSITE" id="PS50109">
    <property type="entry name" value="HIS_KIN"/>
    <property type="match status" value="1"/>
</dbReference>
<evidence type="ECO:0000256" key="2">
    <source>
        <dbReference type="ARBA" id="ARBA00004370"/>
    </source>
</evidence>
<accession>A0ABX7M9B0</accession>
<dbReference type="EMBL" id="CP071060">
    <property type="protein sequence ID" value="QSI78312.1"/>
    <property type="molecule type" value="Genomic_DNA"/>
</dbReference>
<keyword evidence="13" id="KW-1185">Reference proteome</keyword>
<dbReference type="InterPro" id="IPR004358">
    <property type="entry name" value="Sig_transdc_His_kin-like_C"/>
</dbReference>
<dbReference type="CDD" id="cd06225">
    <property type="entry name" value="HAMP"/>
    <property type="match status" value="1"/>
</dbReference>
<dbReference type="SUPFAM" id="SSF47384">
    <property type="entry name" value="Homodimeric domain of signal transducing histidine kinase"/>
    <property type="match status" value="1"/>
</dbReference>
<dbReference type="SUPFAM" id="SSF55874">
    <property type="entry name" value="ATPase domain of HSP90 chaperone/DNA topoisomerase II/histidine kinase"/>
    <property type="match status" value="1"/>
</dbReference>
<dbReference type="InterPro" id="IPR036097">
    <property type="entry name" value="HisK_dim/P_sf"/>
</dbReference>
<comment type="catalytic activity">
    <reaction evidence="1">
        <text>ATP + protein L-histidine = ADP + protein N-phospho-L-histidine.</text>
        <dbReference type="EC" id="2.7.13.3"/>
    </reaction>
</comment>
<keyword evidence="8" id="KW-1133">Transmembrane helix</keyword>
<dbReference type="Gene3D" id="3.30.450.20">
    <property type="entry name" value="PAS domain"/>
    <property type="match status" value="1"/>
</dbReference>
<evidence type="ECO:0000259" key="10">
    <source>
        <dbReference type="PROSITE" id="PS50112"/>
    </source>
</evidence>
<dbReference type="InterPro" id="IPR033417">
    <property type="entry name" value="CHASE8"/>
</dbReference>
<dbReference type="PANTHER" id="PTHR43065:SF47">
    <property type="match status" value="1"/>
</dbReference>
<reference evidence="12 13" key="1">
    <citation type="submission" date="2021-02" db="EMBL/GenBank/DDBJ databases">
        <title>Niveibacterium changnyeongensis HC41.</title>
        <authorList>
            <person name="Kang M."/>
        </authorList>
    </citation>
    <scope>NUCLEOTIDE SEQUENCE [LARGE SCALE GENOMIC DNA]</scope>
    <source>
        <strain evidence="12 13">HC41</strain>
    </source>
</reference>
<dbReference type="InterPro" id="IPR005467">
    <property type="entry name" value="His_kinase_dom"/>
</dbReference>
<dbReference type="Pfam" id="PF02518">
    <property type="entry name" value="HATPase_c"/>
    <property type="match status" value="1"/>
</dbReference>
<dbReference type="PANTHER" id="PTHR43065">
    <property type="entry name" value="SENSOR HISTIDINE KINASE"/>
    <property type="match status" value="1"/>
</dbReference>
<dbReference type="CDD" id="cd00075">
    <property type="entry name" value="HATPase"/>
    <property type="match status" value="1"/>
</dbReference>
<evidence type="ECO:0000256" key="8">
    <source>
        <dbReference type="SAM" id="Phobius"/>
    </source>
</evidence>
<dbReference type="SMART" id="SM00091">
    <property type="entry name" value="PAS"/>
    <property type="match status" value="1"/>
</dbReference>
<dbReference type="Gene3D" id="1.10.287.130">
    <property type="match status" value="1"/>
</dbReference>
<keyword evidence="5" id="KW-0808">Transferase</keyword>
<keyword evidence="6" id="KW-0418">Kinase</keyword>
<feature type="transmembrane region" description="Helical" evidence="8">
    <location>
        <begin position="7"/>
        <end position="29"/>
    </location>
</feature>
<dbReference type="Pfam" id="PF17152">
    <property type="entry name" value="CHASE8"/>
    <property type="match status" value="1"/>
</dbReference>
<dbReference type="InterPro" id="IPR000014">
    <property type="entry name" value="PAS"/>
</dbReference>
<comment type="subcellular location">
    <subcellularLocation>
        <location evidence="2">Membrane</location>
    </subcellularLocation>
</comment>
<evidence type="ECO:0000313" key="13">
    <source>
        <dbReference type="Proteomes" id="UP000663570"/>
    </source>
</evidence>
<evidence type="ECO:0000256" key="3">
    <source>
        <dbReference type="ARBA" id="ARBA00012438"/>
    </source>
</evidence>
<gene>
    <name evidence="12" type="ORF">JY500_06695</name>
</gene>
<keyword evidence="7" id="KW-0175">Coiled coil</keyword>
<dbReference type="Gene3D" id="6.10.340.10">
    <property type="match status" value="1"/>
</dbReference>
<evidence type="ECO:0000313" key="12">
    <source>
        <dbReference type="EMBL" id="QSI78312.1"/>
    </source>
</evidence>
<dbReference type="InterPro" id="IPR003594">
    <property type="entry name" value="HATPase_dom"/>
</dbReference>
<feature type="domain" description="PAS" evidence="10">
    <location>
        <begin position="229"/>
        <end position="294"/>
    </location>
</feature>
<dbReference type="InterPro" id="IPR003660">
    <property type="entry name" value="HAMP_dom"/>
</dbReference>
<dbReference type="EC" id="2.7.13.3" evidence="3"/>
<dbReference type="PROSITE" id="PS50885">
    <property type="entry name" value="HAMP"/>
    <property type="match status" value="1"/>
</dbReference>
<feature type="coiled-coil region" evidence="7">
    <location>
        <begin position="344"/>
        <end position="378"/>
    </location>
</feature>
<evidence type="ECO:0000256" key="5">
    <source>
        <dbReference type="ARBA" id="ARBA00022679"/>
    </source>
</evidence>
<evidence type="ECO:0000259" key="11">
    <source>
        <dbReference type="PROSITE" id="PS50885"/>
    </source>
</evidence>
<dbReference type="InterPro" id="IPR013656">
    <property type="entry name" value="PAS_4"/>
</dbReference>
<feature type="domain" description="HAMP" evidence="11">
    <location>
        <begin position="171"/>
        <end position="224"/>
    </location>
</feature>
<dbReference type="Gene3D" id="3.30.565.10">
    <property type="entry name" value="Histidine kinase-like ATPase, C-terminal domain"/>
    <property type="match status" value="1"/>
</dbReference>
<dbReference type="RefSeq" id="WP_206255644.1">
    <property type="nucleotide sequence ID" value="NZ_CP071060.1"/>
</dbReference>
<dbReference type="NCBIfam" id="TIGR00229">
    <property type="entry name" value="sensory_box"/>
    <property type="match status" value="1"/>
</dbReference>
<dbReference type="PROSITE" id="PS50112">
    <property type="entry name" value="PAS"/>
    <property type="match status" value="1"/>
</dbReference>
<dbReference type="InterPro" id="IPR035965">
    <property type="entry name" value="PAS-like_dom_sf"/>
</dbReference>
<dbReference type="SUPFAM" id="SSF55785">
    <property type="entry name" value="PYP-like sensor domain (PAS domain)"/>
    <property type="match status" value="1"/>
</dbReference>
<dbReference type="InterPro" id="IPR036890">
    <property type="entry name" value="HATPase_C_sf"/>
</dbReference>
<name>A0ABX7M9B0_9RHOO</name>
<keyword evidence="8" id="KW-0812">Transmembrane</keyword>
<dbReference type="SMART" id="SM00387">
    <property type="entry name" value="HATPase_c"/>
    <property type="match status" value="1"/>
</dbReference>
<proteinExistence type="predicted"/>
<dbReference type="SMART" id="SM00304">
    <property type="entry name" value="HAMP"/>
    <property type="match status" value="1"/>
</dbReference>